<proteinExistence type="inferred from homology"/>
<keyword evidence="7" id="KW-0539">Nucleus</keyword>
<evidence type="ECO:0000256" key="3">
    <source>
        <dbReference type="ARBA" id="ARBA00007096"/>
    </source>
</evidence>
<dbReference type="GO" id="GO:0005634">
    <property type="term" value="C:nucleus"/>
    <property type="evidence" value="ECO:0007669"/>
    <property type="project" value="UniProtKB-SubCell"/>
</dbReference>
<feature type="domain" description="Essential protein Yae1 N-terminal" evidence="8">
    <location>
        <begin position="36"/>
        <end position="74"/>
    </location>
</feature>
<dbReference type="Proteomes" id="UP001306508">
    <property type="component" value="Unassembled WGS sequence"/>
</dbReference>
<evidence type="ECO:0000256" key="7">
    <source>
        <dbReference type="ARBA" id="ARBA00023242"/>
    </source>
</evidence>
<keyword evidence="6" id="KW-0963">Cytoplasm</keyword>
<dbReference type="PANTHER" id="PTHR18829:SF0">
    <property type="entry name" value="PROTEIN YAE1 HOMOLOG"/>
    <property type="match status" value="1"/>
</dbReference>
<name>A0AAN8A7D0_9SACH</name>
<sequence>MSRSELFDDVWGSTSEEDNIIHKDIDKLRDQHNKRGYLDGIVSSKEINLQEGFDAGFPQGAKLGKEVGLIIGRLQCLNYLYGKDNRDLAESFKDAQQELKINHVLNKNAFDENYDLLNNFHELVGKWNAITKKYCDQYNVNCL</sequence>
<reference evidence="10" key="1">
    <citation type="submission" date="2023-07" db="EMBL/GenBank/DDBJ databases">
        <title>A draft genome of Kazachstania heterogenica Y-27499.</title>
        <authorList>
            <person name="Donic C."/>
            <person name="Kralova J.S."/>
            <person name="Fidel L."/>
            <person name="Ben-Dor S."/>
            <person name="Jung S."/>
        </authorList>
    </citation>
    <scope>NUCLEOTIDE SEQUENCE [LARGE SCALE GENOMIC DNA]</scope>
    <source>
        <strain evidence="10">Y27499</strain>
    </source>
</reference>
<dbReference type="InterPro" id="IPR019191">
    <property type="entry name" value="Essential_protein_Yae1_N"/>
</dbReference>
<comment type="subcellular location">
    <subcellularLocation>
        <location evidence="2">Cytoplasm</location>
    </subcellularLocation>
    <subcellularLocation>
        <location evidence="1">Nucleus</location>
    </subcellularLocation>
</comment>
<evidence type="ECO:0000256" key="2">
    <source>
        <dbReference type="ARBA" id="ARBA00004496"/>
    </source>
</evidence>
<evidence type="ECO:0000256" key="5">
    <source>
        <dbReference type="ARBA" id="ARBA00018400"/>
    </source>
</evidence>
<comment type="similarity">
    <text evidence="3">Belongs to the YAE1 family.</text>
</comment>
<dbReference type="PANTHER" id="PTHR18829">
    <property type="entry name" value="PROTEIN YAE1 HOMOLOG"/>
    <property type="match status" value="1"/>
</dbReference>
<evidence type="ECO:0000259" key="8">
    <source>
        <dbReference type="Pfam" id="PF09811"/>
    </source>
</evidence>
<evidence type="ECO:0000313" key="10">
    <source>
        <dbReference type="Proteomes" id="UP001306508"/>
    </source>
</evidence>
<dbReference type="InterPro" id="IPR038881">
    <property type="entry name" value="Yae1-like"/>
</dbReference>
<evidence type="ECO:0000313" key="9">
    <source>
        <dbReference type="EMBL" id="KAK5773910.1"/>
    </source>
</evidence>
<protein>
    <recommendedName>
        <fullName evidence="5">Protein YAE1</fullName>
    </recommendedName>
    <alternativeName>
        <fullName evidence="4">Protein yae1</fullName>
    </alternativeName>
</protein>
<comment type="caution">
    <text evidence="9">The sequence shown here is derived from an EMBL/GenBank/DDBJ whole genome shotgun (WGS) entry which is preliminary data.</text>
</comment>
<evidence type="ECO:0000256" key="1">
    <source>
        <dbReference type="ARBA" id="ARBA00004123"/>
    </source>
</evidence>
<dbReference type="AlphaFoldDB" id="A0AAN8A7D0"/>
<dbReference type="GO" id="GO:0005737">
    <property type="term" value="C:cytoplasm"/>
    <property type="evidence" value="ECO:0007669"/>
    <property type="project" value="UniProtKB-SubCell"/>
</dbReference>
<dbReference type="EMBL" id="JAWIZZ010000061">
    <property type="protein sequence ID" value="KAK5773910.1"/>
    <property type="molecule type" value="Genomic_DNA"/>
</dbReference>
<accession>A0AAN8A7D0</accession>
<gene>
    <name evidence="9" type="ORF">RI543_004812</name>
</gene>
<dbReference type="Pfam" id="PF09811">
    <property type="entry name" value="Yae1_N"/>
    <property type="match status" value="1"/>
</dbReference>
<evidence type="ECO:0000256" key="4">
    <source>
        <dbReference type="ARBA" id="ARBA00017286"/>
    </source>
</evidence>
<keyword evidence="10" id="KW-1185">Reference proteome</keyword>
<organism evidence="9 10">
    <name type="scientific">Arxiozyma heterogenica</name>
    <dbReference type="NCBI Taxonomy" id="278026"/>
    <lineage>
        <taxon>Eukaryota</taxon>
        <taxon>Fungi</taxon>
        <taxon>Dikarya</taxon>
        <taxon>Ascomycota</taxon>
        <taxon>Saccharomycotina</taxon>
        <taxon>Saccharomycetes</taxon>
        <taxon>Saccharomycetales</taxon>
        <taxon>Saccharomycetaceae</taxon>
        <taxon>Arxiozyma</taxon>
    </lineage>
</organism>
<evidence type="ECO:0000256" key="6">
    <source>
        <dbReference type="ARBA" id="ARBA00022490"/>
    </source>
</evidence>